<keyword evidence="2" id="KW-1185">Reference proteome</keyword>
<evidence type="ECO:0000313" key="2">
    <source>
        <dbReference type="Proteomes" id="UP000092993"/>
    </source>
</evidence>
<comment type="caution">
    <text evidence="1">The sequence shown here is derived from an EMBL/GenBank/DDBJ whole genome shotgun (WGS) entry which is preliminary data.</text>
</comment>
<dbReference type="AlphaFoldDB" id="A0A1C7MN44"/>
<dbReference type="Proteomes" id="UP000092993">
    <property type="component" value="Unassembled WGS sequence"/>
</dbReference>
<evidence type="ECO:0008006" key="3">
    <source>
        <dbReference type="Google" id="ProtNLM"/>
    </source>
</evidence>
<dbReference type="Gene3D" id="3.80.10.10">
    <property type="entry name" value="Ribonuclease Inhibitor"/>
    <property type="match status" value="1"/>
</dbReference>
<accession>A0A1C7MN44</accession>
<dbReference type="EMBL" id="LUGG01000002">
    <property type="protein sequence ID" value="OBZ78281.1"/>
    <property type="molecule type" value="Genomic_DNA"/>
</dbReference>
<dbReference type="SUPFAM" id="SSF52047">
    <property type="entry name" value="RNI-like"/>
    <property type="match status" value="1"/>
</dbReference>
<dbReference type="InterPro" id="IPR032675">
    <property type="entry name" value="LRR_dom_sf"/>
</dbReference>
<evidence type="ECO:0000313" key="1">
    <source>
        <dbReference type="EMBL" id="OBZ78281.1"/>
    </source>
</evidence>
<gene>
    <name evidence="1" type="ORF">A0H81_02675</name>
</gene>
<sequence>MGVVLDTLAKVDSFCKFMLSDANRFCFSFFRMLSLKIPAREFENTSFEPSDALIDVLGRASRLEELEIDNCEMLLSWHLWLSDALSALTTLKELMVDIGPHCPLSYDMVQDMKSALVKVSIVFGGIDYDPIRLIANFSASLEEVELHSAQLIPDDDLDRGLQFPRVQYFLMSNNHWPSVEHLVHLFPNLHSLCTGFTEHEKQLRADMYRGYRSNHSVMDDILDLREENQRYQTGEDGLTWSSLNHIRGRTADLFMLGLACAVYRVDIILVETLTRDMVPDILLDTRPSILEITFCTEDLDLDLLPDLLGSPEVAPLSHLILQCVVNVSVDMDKLKFGVLAMIEPLLITSLVLRVKWHENVNMSPMHLAIVEALDSEGGLEVLAQEIADAAPALGYFKHIFIDVWERGMRCWNVIRADYGEIQVVEISRSEGMEIMSTEGIEDMSDIYW</sequence>
<reference evidence="1 2" key="1">
    <citation type="submission" date="2016-03" db="EMBL/GenBank/DDBJ databases">
        <title>Whole genome sequencing of Grifola frondosa 9006-11.</title>
        <authorList>
            <person name="Min B."/>
            <person name="Park H."/>
            <person name="Kim J.-G."/>
            <person name="Cho H."/>
            <person name="Oh Y.-L."/>
            <person name="Kong W.-S."/>
            <person name="Choi I.-G."/>
        </authorList>
    </citation>
    <scope>NUCLEOTIDE SEQUENCE [LARGE SCALE GENOMIC DNA]</scope>
    <source>
        <strain evidence="1 2">9006-11</strain>
    </source>
</reference>
<name>A0A1C7MN44_GRIFR</name>
<protein>
    <recommendedName>
        <fullName evidence="3">F-box domain-containing protein</fullName>
    </recommendedName>
</protein>
<organism evidence="1 2">
    <name type="scientific">Grifola frondosa</name>
    <name type="common">Maitake</name>
    <name type="synonym">Polyporus frondosus</name>
    <dbReference type="NCBI Taxonomy" id="5627"/>
    <lineage>
        <taxon>Eukaryota</taxon>
        <taxon>Fungi</taxon>
        <taxon>Dikarya</taxon>
        <taxon>Basidiomycota</taxon>
        <taxon>Agaricomycotina</taxon>
        <taxon>Agaricomycetes</taxon>
        <taxon>Polyporales</taxon>
        <taxon>Grifolaceae</taxon>
        <taxon>Grifola</taxon>
    </lineage>
</organism>
<dbReference type="OrthoDB" id="2804729at2759"/>
<proteinExistence type="predicted"/>